<dbReference type="GO" id="GO:0019005">
    <property type="term" value="C:SCF ubiquitin ligase complex"/>
    <property type="evidence" value="ECO:0007669"/>
    <property type="project" value="TreeGrafter"/>
</dbReference>
<dbReference type="Proteomes" id="UP001212997">
    <property type="component" value="Unassembled WGS sequence"/>
</dbReference>
<name>A0AAD5V8L1_9APHY</name>
<keyword evidence="4" id="KW-1185">Reference proteome</keyword>
<evidence type="ECO:0000313" key="3">
    <source>
        <dbReference type="EMBL" id="KAJ3487358.1"/>
    </source>
</evidence>
<evidence type="ECO:0000256" key="2">
    <source>
        <dbReference type="SAM" id="SignalP"/>
    </source>
</evidence>
<feature type="region of interest" description="Disordered" evidence="1">
    <location>
        <begin position="527"/>
        <end position="550"/>
    </location>
</feature>
<organism evidence="3 4">
    <name type="scientific">Meripilus lineatus</name>
    <dbReference type="NCBI Taxonomy" id="2056292"/>
    <lineage>
        <taxon>Eukaryota</taxon>
        <taxon>Fungi</taxon>
        <taxon>Dikarya</taxon>
        <taxon>Basidiomycota</taxon>
        <taxon>Agaricomycotina</taxon>
        <taxon>Agaricomycetes</taxon>
        <taxon>Polyporales</taxon>
        <taxon>Meripilaceae</taxon>
        <taxon>Meripilus</taxon>
    </lineage>
</organism>
<comment type="caution">
    <text evidence="3">The sequence shown here is derived from an EMBL/GenBank/DDBJ whole genome shotgun (WGS) entry which is preliminary data.</text>
</comment>
<feature type="signal peptide" evidence="2">
    <location>
        <begin position="1"/>
        <end position="17"/>
    </location>
</feature>
<sequence>MHRALFVQELLTLICESLDIYGLEVPVSEWRVGYAALLSLARTNHGFHNSAVGILWAREHDLTRLVLCLGDSVSLDNSRTSQASGRAGVIYMHPPSAAQYSRFIKYARLVKSISLTFSTPIDRRILDDLLSLSWPPSIGTRQRLILFPNLKDIECCMSHILLDYLCLVVGPRVTTLALQPGAVAPLPMECTLDALRYHSPPLANFTFTMNSYNMPPIETWLGLNKSQNLTSIHLGHTEGISQATWNILSEFPRLRELDSTIPMGVGGEQALKSPLPKYRDHFPSLHSLKLYSSAQQPSFERFARESMPVERRPYALRRLAIVGKWLVEGRNGSRLVQQMLDLCDRKILESLSLSLYTDAPDTVPTRTVTLLALPSLQSLELDPVGMIGLNDDAIEEMAHACPNLVRLDLSPNDRQRADVPRITLEGLIPLAHLCPHLEEICIAFDPELVVSEEVQHRVDQMTFRNSVRCIAPNRGRDCDREGAQQLTQFVMRLFPKLSEIRWAIRDDEDFSDISMDYGTNPRYGFLDDEGGMDPDNGPDDEVGFDNESEEGLGGLSNLRDIWYHVGKIINEKSNSHV</sequence>
<evidence type="ECO:0000313" key="4">
    <source>
        <dbReference type="Proteomes" id="UP001212997"/>
    </source>
</evidence>
<protein>
    <recommendedName>
        <fullName evidence="5">F-box domain-containing protein</fullName>
    </recommendedName>
</protein>
<dbReference type="Gene3D" id="3.80.10.10">
    <property type="entry name" value="Ribonuclease Inhibitor"/>
    <property type="match status" value="1"/>
</dbReference>
<dbReference type="EMBL" id="JANAWD010000094">
    <property type="protein sequence ID" value="KAJ3487358.1"/>
    <property type="molecule type" value="Genomic_DNA"/>
</dbReference>
<evidence type="ECO:0000256" key="1">
    <source>
        <dbReference type="SAM" id="MobiDB-lite"/>
    </source>
</evidence>
<keyword evidence="2" id="KW-0732">Signal</keyword>
<accession>A0AAD5V8L1</accession>
<gene>
    <name evidence="3" type="ORF">NLI96_g3594</name>
</gene>
<reference evidence="3" key="1">
    <citation type="submission" date="2022-07" db="EMBL/GenBank/DDBJ databases">
        <title>Genome Sequence of Physisporinus lineatus.</title>
        <authorList>
            <person name="Buettner E."/>
        </authorList>
    </citation>
    <scope>NUCLEOTIDE SEQUENCE</scope>
    <source>
        <strain evidence="3">VT162</strain>
    </source>
</reference>
<dbReference type="GO" id="GO:0031146">
    <property type="term" value="P:SCF-dependent proteasomal ubiquitin-dependent protein catabolic process"/>
    <property type="evidence" value="ECO:0007669"/>
    <property type="project" value="TreeGrafter"/>
</dbReference>
<proteinExistence type="predicted"/>
<dbReference type="AlphaFoldDB" id="A0AAD5V8L1"/>
<feature type="chain" id="PRO_5042063966" description="F-box domain-containing protein" evidence="2">
    <location>
        <begin position="18"/>
        <end position="577"/>
    </location>
</feature>
<dbReference type="SUPFAM" id="SSF52047">
    <property type="entry name" value="RNI-like"/>
    <property type="match status" value="1"/>
</dbReference>
<dbReference type="InterPro" id="IPR032675">
    <property type="entry name" value="LRR_dom_sf"/>
</dbReference>
<evidence type="ECO:0008006" key="5">
    <source>
        <dbReference type="Google" id="ProtNLM"/>
    </source>
</evidence>
<dbReference type="PANTHER" id="PTHR13318">
    <property type="entry name" value="PARTNER OF PAIRED, ISOFORM B-RELATED"/>
    <property type="match status" value="1"/>
</dbReference>